<dbReference type="SUPFAM" id="SSF53448">
    <property type="entry name" value="Nucleotide-diphospho-sugar transferases"/>
    <property type="match status" value="1"/>
</dbReference>
<dbReference type="PANTHER" id="PTHR48090:SF7">
    <property type="entry name" value="RFBJ PROTEIN"/>
    <property type="match status" value="1"/>
</dbReference>
<keyword evidence="2" id="KW-0808">Transferase</keyword>
<evidence type="ECO:0000313" key="3">
    <source>
        <dbReference type="Proteomes" id="UP000183967"/>
    </source>
</evidence>
<reference evidence="3" key="1">
    <citation type="submission" date="2016-11" db="EMBL/GenBank/DDBJ databases">
        <authorList>
            <person name="Varghese N."/>
            <person name="Submissions S."/>
        </authorList>
    </citation>
    <scope>NUCLEOTIDE SEQUENCE [LARGE SCALE GENOMIC DNA]</scope>
    <source>
        <strain evidence="3">DSM 13643</strain>
    </source>
</reference>
<dbReference type="InterPro" id="IPR029044">
    <property type="entry name" value="Nucleotide-diphossugar_trans"/>
</dbReference>
<dbReference type="InterPro" id="IPR050256">
    <property type="entry name" value="Glycosyltransferase_2"/>
</dbReference>
<dbReference type="PANTHER" id="PTHR48090">
    <property type="entry name" value="UNDECAPRENYL-PHOSPHATE 4-DEOXY-4-FORMAMIDO-L-ARABINOSE TRANSFERASE-RELATED"/>
    <property type="match status" value="1"/>
</dbReference>
<dbReference type="EMBL" id="FQXO01000122">
    <property type="protein sequence ID" value="SHH88661.1"/>
    <property type="molecule type" value="Genomic_DNA"/>
</dbReference>
<feature type="domain" description="Glycosyltransferase 2-like" evidence="1">
    <location>
        <begin position="10"/>
        <end position="131"/>
    </location>
</feature>
<proteinExistence type="predicted"/>
<accession>A0A1M5WM83</accession>
<evidence type="ECO:0000313" key="2">
    <source>
        <dbReference type="EMBL" id="SHH88661.1"/>
    </source>
</evidence>
<dbReference type="InterPro" id="IPR001173">
    <property type="entry name" value="Glyco_trans_2-like"/>
</dbReference>
<dbReference type="GO" id="GO:0016740">
    <property type="term" value="F:transferase activity"/>
    <property type="evidence" value="ECO:0007669"/>
    <property type="project" value="UniProtKB-KW"/>
</dbReference>
<dbReference type="Gene3D" id="3.90.550.10">
    <property type="entry name" value="Spore Coat Polysaccharide Biosynthesis Protein SpsA, Chain A"/>
    <property type="match status" value="1"/>
</dbReference>
<dbReference type="CDD" id="cd04179">
    <property type="entry name" value="DPM_DPG-synthase_like"/>
    <property type="match status" value="1"/>
</dbReference>
<keyword evidence="3" id="KW-1185">Reference proteome</keyword>
<dbReference type="Proteomes" id="UP000183967">
    <property type="component" value="Unassembled WGS sequence"/>
</dbReference>
<name>A0A1M5WM83_9FIRM</name>
<dbReference type="Pfam" id="PF00535">
    <property type="entry name" value="Glycos_transf_2"/>
    <property type="match status" value="1"/>
</dbReference>
<dbReference type="OrthoDB" id="9810303at2"/>
<gene>
    <name evidence="2" type="ORF">SAMN02745135_02553</name>
</gene>
<evidence type="ECO:0000259" key="1">
    <source>
        <dbReference type="Pfam" id="PF00535"/>
    </source>
</evidence>
<protein>
    <submittedName>
        <fullName evidence="2">Glycosyltransferase involved in cell wall bisynthesis</fullName>
    </submittedName>
</protein>
<sequence length="225" mass="25127">MSIEKRVVAVIPVYNEADRIHDTVVSLKKISLINKIIVVDDGSNDGTVEKIKDLDIDIIILDKNYGKGHAIKVAIQAVDFDYLVLVDGDLGFSAIEISKLINPVIENKADFTIARFVNSKKGGFGLVKNLAKFGVYFFTGKMINTSLSGQRVYKKEVINDISYIPSNYGIEVAMTIGALNKGYKLLEVDVDMFHRETGRDLSGFIHRGKQFLDILFTLLVLLVRR</sequence>
<dbReference type="RefSeq" id="WP_083599628.1">
    <property type="nucleotide sequence ID" value="NZ_FQXO01000122.1"/>
</dbReference>
<organism evidence="2 3">
    <name type="scientific">Caloranaerobacter azorensis DSM 13643</name>
    <dbReference type="NCBI Taxonomy" id="1121264"/>
    <lineage>
        <taxon>Bacteria</taxon>
        <taxon>Bacillati</taxon>
        <taxon>Bacillota</taxon>
        <taxon>Tissierellia</taxon>
        <taxon>Tissierellales</taxon>
        <taxon>Thermohalobacteraceae</taxon>
        <taxon>Caloranaerobacter</taxon>
    </lineage>
</organism>
<dbReference type="AlphaFoldDB" id="A0A1M5WM83"/>